<organism evidence="2 3">
    <name type="scientific">Pseudobacter ginsenosidimutans</name>
    <dbReference type="NCBI Taxonomy" id="661488"/>
    <lineage>
        <taxon>Bacteria</taxon>
        <taxon>Pseudomonadati</taxon>
        <taxon>Bacteroidota</taxon>
        <taxon>Chitinophagia</taxon>
        <taxon>Chitinophagales</taxon>
        <taxon>Chitinophagaceae</taxon>
        <taxon>Pseudobacter</taxon>
    </lineage>
</organism>
<evidence type="ECO:0000313" key="3">
    <source>
        <dbReference type="Proteomes" id="UP000293874"/>
    </source>
</evidence>
<dbReference type="PROSITE" id="PS51257">
    <property type="entry name" value="PROKAR_LIPOPROTEIN"/>
    <property type="match status" value="1"/>
</dbReference>
<dbReference type="EMBL" id="SGXA01000002">
    <property type="protein sequence ID" value="RZS71272.1"/>
    <property type="molecule type" value="Genomic_DNA"/>
</dbReference>
<comment type="caution">
    <text evidence="2">The sequence shown here is derived from an EMBL/GenBank/DDBJ whole genome shotgun (WGS) entry which is preliminary data.</text>
</comment>
<feature type="signal peptide" evidence="1">
    <location>
        <begin position="1"/>
        <end position="28"/>
    </location>
</feature>
<evidence type="ECO:0000313" key="2">
    <source>
        <dbReference type="EMBL" id="RZS71272.1"/>
    </source>
</evidence>
<reference evidence="2 3" key="1">
    <citation type="submission" date="2019-02" db="EMBL/GenBank/DDBJ databases">
        <title>Genomic Encyclopedia of Type Strains, Phase IV (KMG-IV): sequencing the most valuable type-strain genomes for metagenomic binning, comparative biology and taxonomic classification.</title>
        <authorList>
            <person name="Goeker M."/>
        </authorList>
    </citation>
    <scope>NUCLEOTIDE SEQUENCE [LARGE SCALE GENOMIC DNA]</scope>
    <source>
        <strain evidence="2 3">DSM 18116</strain>
    </source>
</reference>
<dbReference type="RefSeq" id="WP_130541798.1">
    <property type="nucleotide sequence ID" value="NZ_CP042431.1"/>
</dbReference>
<evidence type="ECO:0000256" key="1">
    <source>
        <dbReference type="SAM" id="SignalP"/>
    </source>
</evidence>
<proteinExistence type="predicted"/>
<sequence>MNFTICKYLPIAALAGLLAIVAAGCSGAQQDHIVTPAFYFWKSQAVLNPKEQNILLQTADKLYVKFFDVAWNAPQQTAIPTAKVQFGDSTRRLLSSGKTELVPTVFITNETMMMLDSVAVVSTAVQIAGLIETIRATELSSVPVKEIQIDCDWTATTRDRYFLLLRKLKEHPGFQGKLLSATIRLYQCKYKLKTGVPPIDRGLLMCYNMGNLKNPLTKNSILDPEEMEKYTTNLHEYPLDLDVALPIFNWKVLFRKNEYAGLIQNLPTENLDHKLLTNREGNTYRLLKDTVLLGYDLHKDDLIRQEDSNFGDILRSARILKKKIRNEKLTLSLYHLDSITLDNYSTHEIQTIFLSLH</sequence>
<name>A0A4Q7MR88_9BACT</name>
<dbReference type="Proteomes" id="UP000293874">
    <property type="component" value="Unassembled WGS sequence"/>
</dbReference>
<dbReference type="OrthoDB" id="634553at2"/>
<accession>A0A4Q7MR88</accession>
<feature type="chain" id="PRO_5020798456" evidence="1">
    <location>
        <begin position="29"/>
        <end position="357"/>
    </location>
</feature>
<gene>
    <name evidence="2" type="ORF">EV199_3174</name>
</gene>
<protein>
    <submittedName>
        <fullName evidence="2">Uncharacterized protein</fullName>
    </submittedName>
</protein>
<keyword evidence="3" id="KW-1185">Reference proteome</keyword>
<dbReference type="AlphaFoldDB" id="A0A4Q7MR88"/>
<keyword evidence="1" id="KW-0732">Signal</keyword>